<organism evidence="6 7">
    <name type="scientific">Nocardiopsis akebiae</name>
    <dbReference type="NCBI Taxonomy" id="2831968"/>
    <lineage>
        <taxon>Bacteria</taxon>
        <taxon>Bacillati</taxon>
        <taxon>Actinomycetota</taxon>
        <taxon>Actinomycetes</taxon>
        <taxon>Streptosporangiales</taxon>
        <taxon>Nocardiopsidaceae</taxon>
        <taxon>Nocardiopsis</taxon>
    </lineage>
</organism>
<evidence type="ECO:0000256" key="4">
    <source>
        <dbReference type="SAM" id="MobiDB-lite"/>
    </source>
</evidence>
<dbReference type="InterPro" id="IPR023451">
    <property type="entry name" value="Thymidate_synth/dCMP_Mease_dom"/>
</dbReference>
<dbReference type="EC" id="2.1.1.45" evidence="1"/>
<dbReference type="SUPFAM" id="SSF55831">
    <property type="entry name" value="Thymidylate synthase/dCMP hydroxymethylase"/>
    <property type="match status" value="1"/>
</dbReference>
<dbReference type="PANTHER" id="PTHR11548:SF9">
    <property type="entry name" value="THYMIDYLATE SYNTHASE"/>
    <property type="match status" value="1"/>
</dbReference>
<sequence>MISIRGGSANEVFTSAAHTVLAQGDLVSPRGSATKEILGAHLVIAEPRRRLVSLPPVRLLNPAFAVAEAVWILSGSDGAWIFDYNRRLAEFADNGLLRGAYGPRLRKWRGEVDQLDRARRLLLEDPDTRRAVIQIYDPACDVVPNKDIPCTLNFRFFVREGRLQMHTTMRSQDLWLGFCYDIFTFSILHELMAHWIGAELGEYHHHVDSLHLYAEHWESAAELPSDPRSSPRGLPLVLAWEDFDATLAHAQDGGLAHPGWGAFSQIMRSYQQWKTNQRHEAQQGAQAIPGDLGMALTHWYEHLARRSSGRRDSDDTCAPRPVLGNA</sequence>
<dbReference type="Gene3D" id="3.30.572.10">
    <property type="entry name" value="Thymidylate synthase/dCMP hydroxymethylase domain"/>
    <property type="match status" value="1"/>
</dbReference>
<keyword evidence="3" id="KW-0808">Transferase</keyword>
<evidence type="ECO:0000313" key="6">
    <source>
        <dbReference type="EMBL" id="QUX30620.1"/>
    </source>
</evidence>
<dbReference type="InterPro" id="IPR045097">
    <property type="entry name" value="Thymidate_synth/dCMP_Mease"/>
</dbReference>
<dbReference type="Proteomes" id="UP000678016">
    <property type="component" value="Chromosome"/>
</dbReference>
<dbReference type="Pfam" id="PF00303">
    <property type="entry name" value="Thymidylat_synt"/>
    <property type="match status" value="1"/>
</dbReference>
<feature type="domain" description="Thymidylate synthase/dCMP hydroxymethylase" evidence="5">
    <location>
        <begin position="15"/>
        <end position="223"/>
    </location>
</feature>
<evidence type="ECO:0000259" key="5">
    <source>
        <dbReference type="Pfam" id="PF00303"/>
    </source>
</evidence>
<keyword evidence="7" id="KW-1185">Reference proteome</keyword>
<dbReference type="InterPro" id="IPR036926">
    <property type="entry name" value="Thymidate_synth/dCMP_Mease_sf"/>
</dbReference>
<dbReference type="PRINTS" id="PR00108">
    <property type="entry name" value="THYMDSNTHASE"/>
</dbReference>
<dbReference type="InterPro" id="IPR000398">
    <property type="entry name" value="Thymidylate_synthase"/>
</dbReference>
<evidence type="ECO:0000256" key="2">
    <source>
        <dbReference type="ARBA" id="ARBA00022603"/>
    </source>
</evidence>
<evidence type="ECO:0000313" key="7">
    <source>
        <dbReference type="Proteomes" id="UP000678016"/>
    </source>
</evidence>
<feature type="region of interest" description="Disordered" evidence="4">
    <location>
        <begin position="307"/>
        <end position="326"/>
    </location>
</feature>
<reference evidence="7" key="1">
    <citation type="submission" date="2021-05" db="EMBL/GenBank/DDBJ databases">
        <title>Direct Submission.</title>
        <authorList>
            <person name="Li K."/>
            <person name="Gao J."/>
        </authorList>
    </citation>
    <scope>NUCLEOTIDE SEQUENCE [LARGE SCALE GENOMIC DNA]</scope>
    <source>
        <strain evidence="7">HDS12</strain>
    </source>
</reference>
<gene>
    <name evidence="6" type="ORF">KGD83_08985</name>
</gene>
<keyword evidence="2" id="KW-0489">Methyltransferase</keyword>
<evidence type="ECO:0000256" key="3">
    <source>
        <dbReference type="ARBA" id="ARBA00022679"/>
    </source>
</evidence>
<dbReference type="PANTHER" id="PTHR11548">
    <property type="entry name" value="THYMIDYLATE SYNTHASE 1"/>
    <property type="match status" value="1"/>
</dbReference>
<evidence type="ECO:0000256" key="1">
    <source>
        <dbReference type="ARBA" id="ARBA00011947"/>
    </source>
</evidence>
<proteinExistence type="predicted"/>
<accession>A0ABX8C862</accession>
<protein>
    <recommendedName>
        <fullName evidence="1">thymidylate synthase</fullName>
        <ecNumber evidence="1">2.1.1.45</ecNumber>
    </recommendedName>
</protein>
<dbReference type="EMBL" id="CP074132">
    <property type="protein sequence ID" value="QUX30620.1"/>
    <property type="molecule type" value="Genomic_DNA"/>
</dbReference>
<dbReference type="CDD" id="cd00351">
    <property type="entry name" value="TS_Pyrimidine_HMase"/>
    <property type="match status" value="1"/>
</dbReference>
<name>A0ABX8C862_9ACTN</name>